<dbReference type="InterPro" id="IPR051534">
    <property type="entry name" value="CBASS_pafABC_assoc_protein"/>
</dbReference>
<dbReference type="InterPro" id="IPR036390">
    <property type="entry name" value="WH_DNA-bd_sf"/>
</dbReference>
<comment type="caution">
    <text evidence="3">The sequence shown here is derived from an EMBL/GenBank/DDBJ whole genome shotgun (WGS) entry which is preliminary data.</text>
</comment>
<name>J9D1X4_9ZZZZ</name>
<dbReference type="AlphaFoldDB" id="J9D1X4"/>
<protein>
    <submittedName>
        <fullName evidence="3">HTH domain protein</fullName>
    </submittedName>
</protein>
<feature type="domain" description="WCX" evidence="2">
    <location>
        <begin position="220"/>
        <end position="296"/>
    </location>
</feature>
<feature type="domain" description="Helix-turn-helix type 11" evidence="1">
    <location>
        <begin position="8"/>
        <end position="57"/>
    </location>
</feature>
<organism evidence="3">
    <name type="scientific">gut metagenome</name>
    <dbReference type="NCBI Taxonomy" id="749906"/>
    <lineage>
        <taxon>unclassified sequences</taxon>
        <taxon>metagenomes</taxon>
        <taxon>organismal metagenomes</taxon>
    </lineage>
</organism>
<sequence>MELDKFDRQLRLMQLLTQNRTLSVSDISDQLKMSKRSVYRYIEAFRQIGFVIEKEGSFYRIDHRSPFFDKISDGIRFSDAEAITINQILNAVYDNSPQVRHLRAKLSSLYDFNELAKHGVDLHIARNLSTLFSAIQLERTVVLCDYISPSSRVMSDRIVEPYLFLSENSEVRCYELSSGMNKTFKISRAREVRMLDTLWSFKDKHAPFYTDLFHFSGEKRYTVQLLLGPLASSLLLEECPRAENEIELQDDGRFLLTTEVCSFKGVGRFVLGLFDDIEVVNSPEFQSYLNERIKDLTQKIKR</sequence>
<dbReference type="Gene3D" id="1.10.10.10">
    <property type="entry name" value="Winged helix-like DNA-binding domain superfamily/Winged helix DNA-binding domain"/>
    <property type="match status" value="1"/>
</dbReference>
<reference evidence="3" key="1">
    <citation type="journal article" date="2012" name="PLoS ONE">
        <title>Gene sets for utilization of primary and secondary nutrition supplies in the distal gut of endangered iberian lynx.</title>
        <authorList>
            <person name="Alcaide M."/>
            <person name="Messina E."/>
            <person name="Richter M."/>
            <person name="Bargiela R."/>
            <person name="Peplies J."/>
            <person name="Huws S.A."/>
            <person name="Newbold C.J."/>
            <person name="Golyshin P.N."/>
            <person name="Simon M.A."/>
            <person name="Lopez G."/>
            <person name="Yakimov M.M."/>
            <person name="Ferrer M."/>
        </authorList>
    </citation>
    <scope>NUCLEOTIDE SEQUENCE</scope>
</reference>
<evidence type="ECO:0000259" key="2">
    <source>
        <dbReference type="Pfam" id="PF25583"/>
    </source>
</evidence>
<dbReference type="InterPro" id="IPR013196">
    <property type="entry name" value="HTH_11"/>
</dbReference>
<evidence type="ECO:0000259" key="1">
    <source>
        <dbReference type="Pfam" id="PF08279"/>
    </source>
</evidence>
<dbReference type="EMBL" id="AMCI01001108">
    <property type="protein sequence ID" value="EJX06596.1"/>
    <property type="molecule type" value="Genomic_DNA"/>
</dbReference>
<dbReference type="PANTHER" id="PTHR34580:SF1">
    <property type="entry name" value="PROTEIN PAFC"/>
    <property type="match status" value="1"/>
</dbReference>
<evidence type="ECO:0000313" key="3">
    <source>
        <dbReference type="EMBL" id="EJX06596.1"/>
    </source>
</evidence>
<dbReference type="PANTHER" id="PTHR34580">
    <property type="match status" value="1"/>
</dbReference>
<dbReference type="InterPro" id="IPR036388">
    <property type="entry name" value="WH-like_DNA-bd_sf"/>
</dbReference>
<dbReference type="PROSITE" id="PS52050">
    <property type="entry name" value="WYL"/>
    <property type="match status" value="1"/>
</dbReference>
<gene>
    <name evidence="3" type="ORF">EVA_05297</name>
</gene>
<dbReference type="Pfam" id="PF08279">
    <property type="entry name" value="HTH_11"/>
    <property type="match status" value="1"/>
</dbReference>
<proteinExistence type="predicted"/>
<dbReference type="Pfam" id="PF25583">
    <property type="entry name" value="WCX"/>
    <property type="match status" value="1"/>
</dbReference>
<accession>J9D1X4</accession>
<dbReference type="SUPFAM" id="SSF46785">
    <property type="entry name" value="Winged helix' DNA-binding domain"/>
    <property type="match status" value="1"/>
</dbReference>
<dbReference type="InterPro" id="IPR057727">
    <property type="entry name" value="WCX_dom"/>
</dbReference>